<evidence type="ECO:0000313" key="2">
    <source>
        <dbReference type="Proteomes" id="UP000037749"/>
    </source>
</evidence>
<accession>A0A0M9DEN5</accession>
<proteinExistence type="predicted"/>
<dbReference type="Proteomes" id="UP000037749">
    <property type="component" value="Unassembled WGS sequence"/>
</dbReference>
<gene>
    <name evidence="1" type="ORF">RZ72_12210</name>
</gene>
<comment type="caution">
    <text evidence="1">The sequence shown here is derived from an EMBL/GenBank/DDBJ whole genome shotgun (WGS) entry which is preliminary data.</text>
</comment>
<evidence type="ECO:0008006" key="3">
    <source>
        <dbReference type="Google" id="ProtNLM"/>
    </source>
</evidence>
<dbReference type="InterPro" id="IPR009057">
    <property type="entry name" value="Homeodomain-like_sf"/>
</dbReference>
<name>A0A0M9DEN5_9LACO</name>
<sequence length="101" mass="12059">MANNKYSYETKLEAVRLLNEGVPGRKICEILGLKSDGLIYTWRKYVRNGDYYRLKQKPGKQYKYNKGNLELPNHVIKDMEIKQMKEELEVIKKYLIMEGLW</sequence>
<dbReference type="GO" id="GO:0003677">
    <property type="term" value="F:DNA binding"/>
    <property type="evidence" value="ECO:0007669"/>
    <property type="project" value="InterPro"/>
</dbReference>
<dbReference type="GO" id="GO:0004803">
    <property type="term" value="F:transposase activity"/>
    <property type="evidence" value="ECO:0007669"/>
    <property type="project" value="InterPro"/>
</dbReference>
<organism evidence="1 2">
    <name type="scientific">Apilactobacillus kunkeei</name>
    <dbReference type="NCBI Taxonomy" id="148814"/>
    <lineage>
        <taxon>Bacteria</taxon>
        <taxon>Bacillati</taxon>
        <taxon>Bacillota</taxon>
        <taxon>Bacilli</taxon>
        <taxon>Lactobacillales</taxon>
        <taxon>Lactobacillaceae</taxon>
        <taxon>Apilactobacillus</taxon>
    </lineage>
</organism>
<dbReference type="AlphaFoldDB" id="A0A0M9DEN5"/>
<dbReference type="EMBL" id="JXCZ01000018">
    <property type="protein sequence ID" value="KOY79283.1"/>
    <property type="molecule type" value="Genomic_DNA"/>
</dbReference>
<evidence type="ECO:0000313" key="1">
    <source>
        <dbReference type="EMBL" id="KOY79283.1"/>
    </source>
</evidence>
<dbReference type="RefSeq" id="WP_053796606.1">
    <property type="nucleotide sequence ID" value="NZ_JXCZ01000018.1"/>
</dbReference>
<reference evidence="1 2" key="1">
    <citation type="journal article" date="2015" name="Genome Biol. Evol.">
        <title>Functionally Structured Genomes in Lactobacillus kunkeei Colonizing the Honey Crop and Food Products of Honeybees and Stingless Bees.</title>
        <authorList>
            <person name="Tamarit D."/>
            <person name="Ellegaard K.M."/>
            <person name="Wikander J."/>
            <person name="Olofsson T."/>
            <person name="Vasquez A."/>
            <person name="Andersson S.G."/>
        </authorList>
    </citation>
    <scope>NUCLEOTIDE SEQUENCE [LARGE SCALE GENOMIC DNA]</scope>
    <source>
        <strain evidence="1 2">LAla</strain>
    </source>
</reference>
<dbReference type="Pfam" id="PF01527">
    <property type="entry name" value="HTH_Tnp_1"/>
    <property type="match status" value="1"/>
</dbReference>
<dbReference type="PATRIC" id="fig|148814.9.peg.738"/>
<dbReference type="SUPFAM" id="SSF46689">
    <property type="entry name" value="Homeodomain-like"/>
    <property type="match status" value="1"/>
</dbReference>
<dbReference type="InterPro" id="IPR002514">
    <property type="entry name" value="Transposase_8"/>
</dbReference>
<dbReference type="GO" id="GO:0006313">
    <property type="term" value="P:DNA transposition"/>
    <property type="evidence" value="ECO:0007669"/>
    <property type="project" value="InterPro"/>
</dbReference>
<protein>
    <recommendedName>
        <fullName evidence="3">Transposase</fullName>
    </recommendedName>
</protein>